<dbReference type="Proteomes" id="UP000001514">
    <property type="component" value="Unassembled WGS sequence"/>
</dbReference>
<gene>
    <name evidence="1" type="ORF">SELMODRAFT_429927</name>
</gene>
<dbReference type="AlphaFoldDB" id="D8T7R9"/>
<evidence type="ECO:0000313" key="1">
    <source>
        <dbReference type="EMBL" id="EFJ07209.1"/>
    </source>
</evidence>
<proteinExistence type="predicted"/>
<sequence>MELDEIIARSSICESSSSFFGGWAEGTVFTFNCAKKTINSYSNKVERSIGIGGAQNQDVDICRMEQEKGVFGKLKQWIDKDNGRWKEDKIRFIKQVNAHSKTEGKHANAKAILTYHGDDGYYRLNTRYTDHNGQAEEHHNNILVKIVPEQQNIKGRETDRVTDHCYGKSDFAPATRFPEIDPPRSFISIKKLVSTNKNEVPEKRTKTPRETPRIPEYAYQCARFKGNCERRKSLSPAKKAYELRNGFKERVSAKLMDQKSDDMAKEPIQGKLLKVYGGCVCMVNQSSMQETMIISEKKTLKVLQNMTDVRNNEVPSETSKLQMSVKKWNDDGVYSSPMRSLRGTSEDLVVRKADKADRNCVCVPTQSLVCDACVSILRKANQEANAKRRFKHRGNFGHNMTYRSLFGKRAIYDPGVGKESQAIFVTTVKKRKQDKSMGSVNNPTETFESTFSSIVAADDTSRLSKQQQSFDESQSNEHDIVNLKSIVKRCKIPSETPFPRSESTELLISLQKQQEEAERCSIQILEERMLKAFEKEIDKMHKNSPMLTRKEAYQQTVSQAELENTKNEESTGAALRNELEFKLQFPELVNLDSGLSRIHVKPEEMFPELISVPNIVLIHQNVLKGHSCIQKTCLVESVVNFIITFQDAIQLLSNLTNKVLILHILVTMHMPKTSFWNGFHMHGMSLSTIIDTSIRLTVEIPNEINTLPRHHQHDSFPRFQPAWSWKSACTNSHHCLISDKQLAVKHSAVRKTPINPCLTHLLTAEEAEIILRIRHTVDQTKQESTGNNKQPAHCNPSADFRGSCTKTYHKSVLRATECDKTNREKGKPVMTVNSQLQKPYMRAMNLEAAA</sequence>
<dbReference type="HOGENOM" id="CLU_381929_0_0_1"/>
<dbReference type="InParanoid" id="D8T7R9"/>
<name>D8T7R9_SELML</name>
<protein>
    <submittedName>
        <fullName evidence="1">Uncharacterized protein</fullName>
    </submittedName>
</protein>
<organism evidence="2">
    <name type="scientific">Selaginella moellendorffii</name>
    <name type="common">Spikemoss</name>
    <dbReference type="NCBI Taxonomy" id="88036"/>
    <lineage>
        <taxon>Eukaryota</taxon>
        <taxon>Viridiplantae</taxon>
        <taxon>Streptophyta</taxon>
        <taxon>Embryophyta</taxon>
        <taxon>Tracheophyta</taxon>
        <taxon>Lycopodiopsida</taxon>
        <taxon>Selaginellales</taxon>
        <taxon>Selaginellaceae</taxon>
        <taxon>Selaginella</taxon>
    </lineage>
</organism>
<dbReference type="EMBL" id="GL377687">
    <property type="protein sequence ID" value="EFJ07209.1"/>
    <property type="molecule type" value="Genomic_DNA"/>
</dbReference>
<dbReference type="KEGG" id="smo:SELMODRAFT_429927"/>
<accession>D8T7R9</accession>
<dbReference type="Gramene" id="EFJ07209">
    <property type="protein sequence ID" value="EFJ07209"/>
    <property type="gene ID" value="SELMODRAFT_429927"/>
</dbReference>
<reference evidence="1 2" key="1">
    <citation type="journal article" date="2011" name="Science">
        <title>The Selaginella genome identifies genetic changes associated with the evolution of vascular plants.</title>
        <authorList>
            <person name="Banks J.A."/>
            <person name="Nishiyama T."/>
            <person name="Hasebe M."/>
            <person name="Bowman J.L."/>
            <person name="Gribskov M."/>
            <person name="dePamphilis C."/>
            <person name="Albert V.A."/>
            <person name="Aono N."/>
            <person name="Aoyama T."/>
            <person name="Ambrose B.A."/>
            <person name="Ashton N.W."/>
            <person name="Axtell M.J."/>
            <person name="Barker E."/>
            <person name="Barker M.S."/>
            <person name="Bennetzen J.L."/>
            <person name="Bonawitz N.D."/>
            <person name="Chapple C."/>
            <person name="Cheng C."/>
            <person name="Correa L.G."/>
            <person name="Dacre M."/>
            <person name="DeBarry J."/>
            <person name="Dreyer I."/>
            <person name="Elias M."/>
            <person name="Engstrom E.M."/>
            <person name="Estelle M."/>
            <person name="Feng L."/>
            <person name="Finet C."/>
            <person name="Floyd S.K."/>
            <person name="Frommer W.B."/>
            <person name="Fujita T."/>
            <person name="Gramzow L."/>
            <person name="Gutensohn M."/>
            <person name="Harholt J."/>
            <person name="Hattori M."/>
            <person name="Heyl A."/>
            <person name="Hirai T."/>
            <person name="Hiwatashi Y."/>
            <person name="Ishikawa M."/>
            <person name="Iwata M."/>
            <person name="Karol K.G."/>
            <person name="Koehler B."/>
            <person name="Kolukisaoglu U."/>
            <person name="Kubo M."/>
            <person name="Kurata T."/>
            <person name="Lalonde S."/>
            <person name="Li K."/>
            <person name="Li Y."/>
            <person name="Litt A."/>
            <person name="Lyons E."/>
            <person name="Manning G."/>
            <person name="Maruyama T."/>
            <person name="Michael T.P."/>
            <person name="Mikami K."/>
            <person name="Miyazaki S."/>
            <person name="Morinaga S."/>
            <person name="Murata T."/>
            <person name="Mueller-Roeber B."/>
            <person name="Nelson D.R."/>
            <person name="Obara M."/>
            <person name="Oguri Y."/>
            <person name="Olmstead R.G."/>
            <person name="Onodera N."/>
            <person name="Petersen B.L."/>
            <person name="Pils B."/>
            <person name="Prigge M."/>
            <person name="Rensing S.A."/>
            <person name="Riano-Pachon D.M."/>
            <person name="Roberts A.W."/>
            <person name="Sato Y."/>
            <person name="Scheller H.V."/>
            <person name="Schulz B."/>
            <person name="Schulz C."/>
            <person name="Shakirov E.V."/>
            <person name="Shibagaki N."/>
            <person name="Shinohara N."/>
            <person name="Shippen D.E."/>
            <person name="Soerensen I."/>
            <person name="Sotooka R."/>
            <person name="Sugimoto N."/>
            <person name="Sugita M."/>
            <person name="Sumikawa N."/>
            <person name="Tanurdzic M."/>
            <person name="Theissen G."/>
            <person name="Ulvskov P."/>
            <person name="Wakazuki S."/>
            <person name="Weng J.K."/>
            <person name="Willats W.W."/>
            <person name="Wipf D."/>
            <person name="Wolf P.G."/>
            <person name="Yang L."/>
            <person name="Zimmer A.D."/>
            <person name="Zhu Q."/>
            <person name="Mitros T."/>
            <person name="Hellsten U."/>
            <person name="Loque D."/>
            <person name="Otillar R."/>
            <person name="Salamov A."/>
            <person name="Schmutz J."/>
            <person name="Shapiro H."/>
            <person name="Lindquist E."/>
            <person name="Lucas S."/>
            <person name="Rokhsar D."/>
            <person name="Grigoriev I.V."/>
        </authorList>
    </citation>
    <scope>NUCLEOTIDE SEQUENCE [LARGE SCALE GENOMIC DNA]</scope>
</reference>
<keyword evidence="2" id="KW-1185">Reference proteome</keyword>
<evidence type="ECO:0000313" key="2">
    <source>
        <dbReference type="Proteomes" id="UP000001514"/>
    </source>
</evidence>